<dbReference type="Pfam" id="PF11951">
    <property type="entry name" value="Fungal_trans_2"/>
    <property type="match status" value="1"/>
</dbReference>
<evidence type="ECO:0000313" key="3">
    <source>
        <dbReference type="EMBL" id="KAL2828961.1"/>
    </source>
</evidence>
<comment type="caution">
    <text evidence="3">The sequence shown here is derived from an EMBL/GenBank/DDBJ whole genome shotgun (WGS) entry which is preliminary data.</text>
</comment>
<organism evidence="3 4">
    <name type="scientific">Aspergillus cavernicola</name>
    <dbReference type="NCBI Taxonomy" id="176166"/>
    <lineage>
        <taxon>Eukaryota</taxon>
        <taxon>Fungi</taxon>
        <taxon>Dikarya</taxon>
        <taxon>Ascomycota</taxon>
        <taxon>Pezizomycotina</taxon>
        <taxon>Eurotiomycetes</taxon>
        <taxon>Eurotiomycetidae</taxon>
        <taxon>Eurotiales</taxon>
        <taxon>Aspergillaceae</taxon>
        <taxon>Aspergillus</taxon>
        <taxon>Aspergillus subgen. Nidulantes</taxon>
    </lineage>
</organism>
<evidence type="ECO:0000256" key="2">
    <source>
        <dbReference type="ARBA" id="ARBA00023242"/>
    </source>
</evidence>
<dbReference type="EMBL" id="JBFXLS010000018">
    <property type="protein sequence ID" value="KAL2828961.1"/>
    <property type="molecule type" value="Genomic_DNA"/>
</dbReference>
<comment type="subcellular location">
    <subcellularLocation>
        <location evidence="1">Nucleus</location>
    </subcellularLocation>
</comment>
<evidence type="ECO:0000313" key="4">
    <source>
        <dbReference type="Proteomes" id="UP001610335"/>
    </source>
</evidence>
<accession>A0ABR4IME9</accession>
<dbReference type="PANTHER" id="PTHR37534">
    <property type="entry name" value="TRANSCRIPTIONAL ACTIVATOR PROTEIN UGA3"/>
    <property type="match status" value="1"/>
</dbReference>
<sequence>MARSSPPKIHHDTLPQAISTSHPWPLAAELLHHYIMDVTGLLQPVIYTRNFYSIVYVPRALVGAGNLLLLGHAATPSSGDRSIFYSLLATSALHLRNTGAGLDLRGLEMDRVGRFCRAMAYRYLRSAMAEALSDQDALQTTMSAVLSLITIDVMDGGMSEFWVHLNAFKWLSRHQSRMQIQETTATSQTETYLNTIFYFQSTLSLTTDCTFIPVPWPADSQRSAQLRGALFQTPLLDDHCLQHTYGVTRKLVVFIRVIAVLFQSVSYYISCGLALPETLEQTLADLSNRLDAWDLNSERNLLHFDGSDESTPKPRVLRLHILAFSHAIRIFHLTHLVFPLYQGKEALQQSDNQLSEILQSHVSQVSSLLHMIEEIKRTSNNGSFEKQVAPILWPGFIASCEADSSNQESWAQWWNHMSAYRIGNIQSLRRIVEGVWRVRDESNIRIHGDLGGFFMPSWRALLVDEKRRILAL</sequence>
<reference evidence="3 4" key="1">
    <citation type="submission" date="2024-07" db="EMBL/GenBank/DDBJ databases">
        <title>Section-level genome sequencing and comparative genomics of Aspergillus sections Usti and Cavernicolus.</title>
        <authorList>
            <consortium name="Lawrence Berkeley National Laboratory"/>
            <person name="Nybo J.L."/>
            <person name="Vesth T.C."/>
            <person name="Theobald S."/>
            <person name="Frisvad J.C."/>
            <person name="Larsen T.O."/>
            <person name="Kjaerboelling I."/>
            <person name="Rothschild-Mancinelli K."/>
            <person name="Lyhne E.K."/>
            <person name="Kogle M.E."/>
            <person name="Barry K."/>
            <person name="Clum A."/>
            <person name="Na H."/>
            <person name="Ledsgaard L."/>
            <person name="Lin J."/>
            <person name="Lipzen A."/>
            <person name="Kuo A."/>
            <person name="Riley R."/>
            <person name="Mondo S."/>
            <person name="LaButti K."/>
            <person name="Haridas S."/>
            <person name="Pangalinan J."/>
            <person name="Salamov A.A."/>
            <person name="Simmons B.A."/>
            <person name="Magnuson J.K."/>
            <person name="Chen J."/>
            <person name="Drula E."/>
            <person name="Henrissat B."/>
            <person name="Wiebenga A."/>
            <person name="Lubbers R.J."/>
            <person name="Gomes A.C."/>
            <person name="Makela M.R."/>
            <person name="Stajich J."/>
            <person name="Grigoriev I.V."/>
            <person name="Mortensen U.H."/>
            <person name="De vries R.P."/>
            <person name="Baker S.E."/>
            <person name="Andersen M.R."/>
        </authorList>
    </citation>
    <scope>NUCLEOTIDE SEQUENCE [LARGE SCALE GENOMIC DNA]</scope>
    <source>
        <strain evidence="3 4">CBS 600.67</strain>
    </source>
</reference>
<dbReference type="InterPro" id="IPR021858">
    <property type="entry name" value="Fun_TF"/>
</dbReference>
<gene>
    <name evidence="3" type="ORF">BDW59DRAFT_142593</name>
</gene>
<protein>
    <submittedName>
        <fullName evidence="3">Fungal-specific transcription factor domain-containing protein</fullName>
    </submittedName>
</protein>
<proteinExistence type="predicted"/>
<evidence type="ECO:0000256" key="1">
    <source>
        <dbReference type="ARBA" id="ARBA00004123"/>
    </source>
</evidence>
<dbReference type="PANTHER" id="PTHR37534:SF46">
    <property type="entry name" value="ZN(II)2CYS6 TRANSCRIPTION FACTOR (EUROFUNG)"/>
    <property type="match status" value="1"/>
</dbReference>
<dbReference type="Proteomes" id="UP001610335">
    <property type="component" value="Unassembled WGS sequence"/>
</dbReference>
<name>A0ABR4IME9_9EURO</name>
<keyword evidence="4" id="KW-1185">Reference proteome</keyword>
<keyword evidence="2" id="KW-0539">Nucleus</keyword>